<dbReference type="RefSeq" id="WP_133417738.1">
    <property type="nucleotide sequence ID" value="NZ_SCWD01000002.1"/>
</dbReference>
<reference evidence="1 2" key="1">
    <citation type="submission" date="2019-01" db="EMBL/GenBank/DDBJ databases">
        <title>Draft genome sequences of the type strains of six Macrococcus species.</title>
        <authorList>
            <person name="Mazhar S."/>
            <person name="Altermann E."/>
            <person name="Hill C."/>
            <person name="Mcauliffe O."/>
        </authorList>
    </citation>
    <scope>NUCLEOTIDE SEQUENCE [LARGE SCALE GENOMIC DNA]</scope>
    <source>
        <strain evidence="1 2">ATCC 51828</strain>
    </source>
</reference>
<dbReference type="EMBL" id="SCWD01000002">
    <property type="protein sequence ID" value="TDM02251.1"/>
    <property type="molecule type" value="Genomic_DNA"/>
</dbReference>
<evidence type="ECO:0000313" key="2">
    <source>
        <dbReference type="Proteomes" id="UP000295280"/>
    </source>
</evidence>
<dbReference type="AlphaFoldDB" id="A0A9Q8FLJ3"/>
<comment type="caution">
    <text evidence="1">The sequence shown here is derived from an EMBL/GenBank/DDBJ whole genome shotgun (WGS) entry which is preliminary data.</text>
</comment>
<evidence type="ECO:0000313" key="1">
    <source>
        <dbReference type="EMBL" id="TDM02251.1"/>
    </source>
</evidence>
<protein>
    <submittedName>
        <fullName evidence="1">Uncharacterized protein</fullName>
    </submittedName>
</protein>
<name>A0A9Q8FLJ3_9STAP</name>
<gene>
    <name evidence="1" type="ORF">ERX40_06770</name>
</gene>
<keyword evidence="2" id="KW-1185">Reference proteome</keyword>
<accession>A0A9Q8FLJ3</accession>
<organism evidence="1 2">
    <name type="scientific">Macrococcus carouselicus</name>
    <dbReference type="NCBI Taxonomy" id="69969"/>
    <lineage>
        <taxon>Bacteria</taxon>
        <taxon>Bacillati</taxon>
        <taxon>Bacillota</taxon>
        <taxon>Bacilli</taxon>
        <taxon>Bacillales</taxon>
        <taxon>Staphylococcaceae</taxon>
        <taxon>Macrococcus</taxon>
    </lineage>
</organism>
<sequence length="63" mass="7076">MNVNKKEEELKDVIVLAGQILVESGADGFHIENAMNVIAYHRSIKFPVRLLVAILGFRMHSVN</sequence>
<dbReference type="Proteomes" id="UP000295280">
    <property type="component" value="Unassembled WGS sequence"/>
</dbReference>
<proteinExistence type="predicted"/>